<protein>
    <submittedName>
        <fullName evidence="1">Uncharacterized protein</fullName>
    </submittedName>
</protein>
<gene>
    <name evidence="1" type="ORF">XTPLMG730_3779</name>
</gene>
<name>A0A0K3ACF8_9XANT</name>
<reference evidence="1 2" key="1">
    <citation type="submission" date="2015-07" db="EMBL/GenBank/DDBJ databases">
        <authorList>
            <person name="Noorani M."/>
        </authorList>
    </citation>
    <scope>NUCLEOTIDE SEQUENCE [LARGE SCALE GENOMIC DNA]</scope>
    <source>
        <strain evidence="1">LMG730</strain>
    </source>
</reference>
<dbReference type="AlphaFoldDB" id="A0A0K3ACF8"/>
<accession>A0A0K3ACF8</accession>
<sequence>MAMEKLSAYEQRAIEAIAASDPQRDVILAQLATGKCASRDYTGVGLYTNLAVDPSAALLDEARWKIEDMPKGHAEHPELPDGAGLILWVKDGYISCLESYTYEGSWPQDESLFRLAT</sequence>
<dbReference type="EMBL" id="CXOJ01000132">
    <property type="protein sequence ID" value="CTP93180.1"/>
    <property type="molecule type" value="Genomic_DNA"/>
</dbReference>
<evidence type="ECO:0000313" key="1">
    <source>
        <dbReference type="EMBL" id="CTP93180.1"/>
    </source>
</evidence>
<organism evidence="1 2">
    <name type="scientific">Xanthomonas graminis pv. phlei</name>
    <dbReference type="NCBI Taxonomy" id="487906"/>
    <lineage>
        <taxon>Bacteria</taxon>
        <taxon>Pseudomonadati</taxon>
        <taxon>Pseudomonadota</taxon>
        <taxon>Gammaproteobacteria</taxon>
        <taxon>Lysobacterales</taxon>
        <taxon>Lysobacteraceae</taxon>
        <taxon>Xanthomonas</taxon>
        <taxon>Xanthomonas translucens group</taxon>
        <taxon>Xanthomonas graminis</taxon>
    </lineage>
</organism>
<evidence type="ECO:0000313" key="2">
    <source>
        <dbReference type="Proteomes" id="UP000045978"/>
    </source>
</evidence>
<dbReference type="Proteomes" id="UP000045978">
    <property type="component" value="Unassembled WGS sequence"/>
</dbReference>
<proteinExistence type="predicted"/>